<evidence type="ECO:0000256" key="1">
    <source>
        <dbReference type="SAM" id="SignalP"/>
    </source>
</evidence>
<gene>
    <name evidence="2" type="ORF">VFDL14_21010</name>
</gene>
<organism evidence="2 3">
    <name type="scientific">Vibrio fortis</name>
    <dbReference type="NCBI Taxonomy" id="212667"/>
    <lineage>
        <taxon>Bacteria</taxon>
        <taxon>Pseudomonadati</taxon>
        <taxon>Pseudomonadota</taxon>
        <taxon>Gammaproteobacteria</taxon>
        <taxon>Vibrionales</taxon>
        <taxon>Vibrionaceae</taxon>
        <taxon>Vibrio</taxon>
    </lineage>
</organism>
<name>A0A066UJX3_9VIBR</name>
<comment type="caution">
    <text evidence="2">The sequence shown here is derived from an EMBL/GenBank/DDBJ whole genome shotgun (WGS) entry which is preliminary data.</text>
</comment>
<evidence type="ECO:0008006" key="4">
    <source>
        <dbReference type="Google" id="ProtNLM"/>
    </source>
</evidence>
<evidence type="ECO:0000313" key="3">
    <source>
        <dbReference type="Proteomes" id="UP000027219"/>
    </source>
</evidence>
<keyword evidence="1" id="KW-0732">Signal</keyword>
<reference evidence="2 3" key="1">
    <citation type="submission" date="2014-02" db="EMBL/GenBank/DDBJ databases">
        <title>Vibrio fortis Dalian14 Genome Sequencing.</title>
        <authorList>
            <person name="Wang Y."/>
            <person name="Song L."/>
            <person name="Liu G."/>
            <person name="Ding J."/>
        </authorList>
    </citation>
    <scope>NUCLEOTIDE SEQUENCE [LARGE SCALE GENOMIC DNA]</scope>
    <source>
        <strain evidence="2 3">Dalian14</strain>
    </source>
</reference>
<feature type="signal peptide" evidence="1">
    <location>
        <begin position="1"/>
        <end position="22"/>
    </location>
</feature>
<keyword evidence="3" id="KW-1185">Reference proteome</keyword>
<dbReference type="AlphaFoldDB" id="A0A066UJX3"/>
<dbReference type="Proteomes" id="UP000027219">
    <property type="component" value="Unassembled WGS sequence"/>
</dbReference>
<dbReference type="STRING" id="212667.VFDL14_21010"/>
<protein>
    <recommendedName>
        <fullName evidence="4">Porin family protein</fullName>
    </recommendedName>
</protein>
<dbReference type="EMBL" id="JFFR01000027">
    <property type="protein sequence ID" value="KDN27370.1"/>
    <property type="molecule type" value="Genomic_DNA"/>
</dbReference>
<proteinExistence type="predicted"/>
<accession>A0A066UJX3</accession>
<dbReference type="RefSeq" id="WP_032552727.1">
    <property type="nucleotide sequence ID" value="NZ_JBEEAX010000004.1"/>
</dbReference>
<sequence>MRSKSRLFAALLVLVGSAGLHAEEKHHEDPTKIVTKAGLAYNEELKFSGSIGLDEARMINARINADGDEWRLGGSWLLPLGIVNFNFSRSEYDNDAYKNNYSIGTFVPLSYFGFEPHGWQLFPMAGYSYNDGEVAYFDDSSVENDYVLMPTSTHGGYLGAFGLKPINEQWSLLAFGGGSMGSDDYSGYWAGIGASYKISDAQSFNLFSIFAEDDFGENNSVGVSYTYEFN</sequence>
<evidence type="ECO:0000313" key="2">
    <source>
        <dbReference type="EMBL" id="KDN27370.1"/>
    </source>
</evidence>
<feature type="chain" id="PRO_5001632222" description="Porin family protein" evidence="1">
    <location>
        <begin position="23"/>
        <end position="230"/>
    </location>
</feature>